<organism evidence="1">
    <name type="scientific">viral metagenome</name>
    <dbReference type="NCBI Taxonomy" id="1070528"/>
    <lineage>
        <taxon>unclassified sequences</taxon>
        <taxon>metagenomes</taxon>
        <taxon>organismal metagenomes</taxon>
    </lineage>
</organism>
<proteinExistence type="predicted"/>
<reference evidence="1" key="1">
    <citation type="submission" date="2020-03" db="EMBL/GenBank/DDBJ databases">
        <title>The deep terrestrial virosphere.</title>
        <authorList>
            <person name="Holmfeldt K."/>
            <person name="Nilsson E."/>
            <person name="Simone D."/>
            <person name="Lopez-Fernandez M."/>
            <person name="Wu X."/>
            <person name="de Brujin I."/>
            <person name="Lundin D."/>
            <person name="Andersson A."/>
            <person name="Bertilsson S."/>
            <person name="Dopson M."/>
        </authorList>
    </citation>
    <scope>NUCLEOTIDE SEQUENCE</scope>
    <source>
        <strain evidence="1">MM415A00869</strain>
    </source>
</reference>
<accession>A0A6M3KCC8</accession>
<gene>
    <name evidence="1" type="ORF">MM415A00869_0008</name>
</gene>
<sequence>MIDLTKRFDQRHKWEATGRYSCKCRVCGLAEEIPAFPTLLRVAFDMPVPKVVGTLPPLDDIMQDLPFIKVS</sequence>
<protein>
    <submittedName>
        <fullName evidence="1">Uncharacterized protein</fullName>
    </submittedName>
</protein>
<dbReference type="EMBL" id="MT142384">
    <property type="protein sequence ID" value="QJA79510.1"/>
    <property type="molecule type" value="Genomic_DNA"/>
</dbReference>
<evidence type="ECO:0000313" key="1">
    <source>
        <dbReference type="EMBL" id="QJA79510.1"/>
    </source>
</evidence>
<dbReference type="AlphaFoldDB" id="A0A6M3KCC8"/>
<name>A0A6M3KCC8_9ZZZZ</name>